<sequence>MKLSDFIKLNNPIEYNFEFENKLLAESGLDTYSRYFTYKANNDKARNSGYENGKKFAEVVNQKFGNIADCDGTLENNENDTCMLTREVYRALWGWNDVSNGKLSRYGISAIDSFGLVGPETMNSAQTIVNMIIKESFESCNEKNIVSLKKGRISANFMLELFANEISKKTLEVWLNEVNGLSSYLDLYHSLGNFVLVPAYFNPYRASAVDDFWDQSLCLLDSKNEKWLSNNNEVVWDKKLFVRYINYFFLWDYTESYKPVVLSKYSNHKELEIFLEKTCEKIVRRSKFMLTMLKINEINPNFYAELVDVIFNTDNQYKNYLDVIKKIKAESCYLDINIKEIIDLLERDLQ</sequence>
<keyword evidence="2" id="KW-1185">Reference proteome</keyword>
<accession>A0ABR7F308</accession>
<proteinExistence type="predicted"/>
<dbReference type="EMBL" id="JACOOZ010000004">
    <property type="protein sequence ID" value="MBC5667602.1"/>
    <property type="molecule type" value="Genomic_DNA"/>
</dbReference>
<dbReference type="RefSeq" id="WP_118589421.1">
    <property type="nucleotide sequence ID" value="NZ_JACOOZ010000004.1"/>
</dbReference>
<gene>
    <name evidence="1" type="ORF">H8S00_06365</name>
</gene>
<dbReference type="Proteomes" id="UP000597877">
    <property type="component" value="Unassembled WGS sequence"/>
</dbReference>
<evidence type="ECO:0000313" key="2">
    <source>
        <dbReference type="Proteomes" id="UP000597877"/>
    </source>
</evidence>
<protein>
    <submittedName>
        <fullName evidence="1">Uncharacterized protein</fullName>
    </submittedName>
</protein>
<organism evidence="1 2">
    <name type="scientific">Eubacterium segne</name>
    <dbReference type="NCBI Taxonomy" id="2763045"/>
    <lineage>
        <taxon>Bacteria</taxon>
        <taxon>Bacillati</taxon>
        <taxon>Bacillota</taxon>
        <taxon>Clostridia</taxon>
        <taxon>Eubacteriales</taxon>
        <taxon>Eubacteriaceae</taxon>
        <taxon>Eubacterium</taxon>
    </lineage>
</organism>
<reference evidence="1 2" key="1">
    <citation type="submission" date="2020-08" db="EMBL/GenBank/DDBJ databases">
        <title>Genome public.</title>
        <authorList>
            <person name="Liu C."/>
            <person name="Sun Q."/>
        </authorList>
    </citation>
    <scope>NUCLEOTIDE SEQUENCE [LARGE SCALE GENOMIC DNA]</scope>
    <source>
        <strain evidence="1 2">BX4</strain>
    </source>
</reference>
<comment type="caution">
    <text evidence="1">The sequence shown here is derived from an EMBL/GenBank/DDBJ whole genome shotgun (WGS) entry which is preliminary data.</text>
</comment>
<name>A0ABR7F308_9FIRM</name>
<evidence type="ECO:0000313" key="1">
    <source>
        <dbReference type="EMBL" id="MBC5667602.1"/>
    </source>
</evidence>